<feature type="non-terminal residue" evidence="6">
    <location>
        <position position="1"/>
    </location>
</feature>
<dbReference type="InterPro" id="IPR045058">
    <property type="entry name" value="GIMA/IAN/Toc"/>
</dbReference>
<evidence type="ECO:0000256" key="4">
    <source>
        <dbReference type="SAM" id="MobiDB-lite"/>
    </source>
</evidence>
<keyword evidence="2" id="KW-0547">Nucleotide-binding</keyword>
<comment type="similarity">
    <text evidence="1">Belongs to the TRAFAC class TrmE-Era-EngA-EngB-Septin-like GTPase superfamily. AIG1/Toc34/Toc159-like paraseptin GTPase family. IAN subfamily.</text>
</comment>
<feature type="region of interest" description="Disordered" evidence="4">
    <location>
        <begin position="66"/>
        <end position="108"/>
    </location>
</feature>
<evidence type="ECO:0000313" key="6">
    <source>
        <dbReference type="EMBL" id="KAL0174851.1"/>
    </source>
</evidence>
<dbReference type="PANTHER" id="PTHR10903:SF107">
    <property type="entry name" value="GTPASE IMAP FAMILY MEMBER 4-LIKE-RELATED"/>
    <property type="match status" value="1"/>
</dbReference>
<dbReference type="InterPro" id="IPR027417">
    <property type="entry name" value="P-loop_NTPase"/>
</dbReference>
<feature type="non-terminal residue" evidence="6">
    <location>
        <position position="108"/>
    </location>
</feature>
<protein>
    <recommendedName>
        <fullName evidence="5">AIG1-type G domain-containing protein</fullName>
    </recommendedName>
</protein>
<dbReference type="Gene3D" id="3.40.50.300">
    <property type="entry name" value="P-loop containing nucleotide triphosphate hydrolases"/>
    <property type="match status" value="1"/>
</dbReference>
<evidence type="ECO:0000256" key="3">
    <source>
        <dbReference type="ARBA" id="ARBA00023134"/>
    </source>
</evidence>
<proteinExistence type="inferred from homology"/>
<gene>
    <name evidence="6" type="ORF">M9458_030819</name>
</gene>
<accession>A0ABD0PMD5</accession>
<dbReference type="EMBL" id="JAMKFB020000015">
    <property type="protein sequence ID" value="KAL0174851.1"/>
    <property type="molecule type" value="Genomic_DNA"/>
</dbReference>
<reference evidence="6 7" key="1">
    <citation type="submission" date="2024-05" db="EMBL/GenBank/DDBJ databases">
        <title>Genome sequencing and assembly of Indian major carp, Cirrhinus mrigala (Hamilton, 1822).</title>
        <authorList>
            <person name="Mohindra V."/>
            <person name="Chowdhury L.M."/>
            <person name="Lal K."/>
            <person name="Jena J.K."/>
        </authorList>
    </citation>
    <scope>NUCLEOTIDE SEQUENCE [LARGE SCALE GENOMIC DNA]</scope>
    <source>
        <strain evidence="6">CM1030</strain>
        <tissue evidence="6">Blood</tissue>
    </source>
</reference>
<name>A0ABD0PMD5_CIRMR</name>
<dbReference type="Proteomes" id="UP001529510">
    <property type="component" value="Unassembled WGS sequence"/>
</dbReference>
<evidence type="ECO:0000259" key="5">
    <source>
        <dbReference type="Pfam" id="PF04548"/>
    </source>
</evidence>
<evidence type="ECO:0000313" key="7">
    <source>
        <dbReference type="Proteomes" id="UP001529510"/>
    </source>
</evidence>
<evidence type="ECO:0000256" key="1">
    <source>
        <dbReference type="ARBA" id="ARBA00008535"/>
    </source>
</evidence>
<keyword evidence="7" id="KW-1185">Reference proteome</keyword>
<dbReference type="GO" id="GO:0005525">
    <property type="term" value="F:GTP binding"/>
    <property type="evidence" value="ECO:0007669"/>
    <property type="project" value="UniProtKB-KW"/>
</dbReference>
<sequence>HMIVLFTCEDHPGDTTTQQFIENENLQWLIGKCGNRYHVLNTKNWGDGSQVTELLKKIQEMVEGNRGGHYEINRDTLQQVEKKRTEQEKKADERRIKNQQLKDKTRKT</sequence>
<dbReference type="PANTHER" id="PTHR10903">
    <property type="entry name" value="GTPASE, IMAP FAMILY MEMBER-RELATED"/>
    <property type="match status" value="1"/>
</dbReference>
<feature type="domain" description="AIG1-type G" evidence="5">
    <location>
        <begin position="1"/>
        <end position="87"/>
    </location>
</feature>
<keyword evidence="3" id="KW-0342">GTP-binding</keyword>
<dbReference type="Pfam" id="PF04548">
    <property type="entry name" value="AIG1"/>
    <property type="match status" value="1"/>
</dbReference>
<comment type="caution">
    <text evidence="6">The sequence shown here is derived from an EMBL/GenBank/DDBJ whole genome shotgun (WGS) entry which is preliminary data.</text>
</comment>
<dbReference type="InterPro" id="IPR006703">
    <property type="entry name" value="G_AIG1"/>
</dbReference>
<evidence type="ECO:0000256" key="2">
    <source>
        <dbReference type="ARBA" id="ARBA00022741"/>
    </source>
</evidence>
<organism evidence="6 7">
    <name type="scientific">Cirrhinus mrigala</name>
    <name type="common">Mrigala</name>
    <dbReference type="NCBI Taxonomy" id="683832"/>
    <lineage>
        <taxon>Eukaryota</taxon>
        <taxon>Metazoa</taxon>
        <taxon>Chordata</taxon>
        <taxon>Craniata</taxon>
        <taxon>Vertebrata</taxon>
        <taxon>Euteleostomi</taxon>
        <taxon>Actinopterygii</taxon>
        <taxon>Neopterygii</taxon>
        <taxon>Teleostei</taxon>
        <taxon>Ostariophysi</taxon>
        <taxon>Cypriniformes</taxon>
        <taxon>Cyprinidae</taxon>
        <taxon>Labeoninae</taxon>
        <taxon>Labeonini</taxon>
        <taxon>Cirrhinus</taxon>
    </lineage>
</organism>
<dbReference type="AlphaFoldDB" id="A0ABD0PMD5"/>